<keyword evidence="2" id="KW-1185">Reference proteome</keyword>
<reference evidence="1 2" key="1">
    <citation type="journal article" date="2015" name="Sci. Rep.">
        <title>The power of single molecule real-time sequencing technology in the de novo assembly of a eukaryotic genome.</title>
        <authorList>
            <person name="Sakai H."/>
            <person name="Naito K."/>
            <person name="Ogiso-Tanaka E."/>
            <person name="Takahashi Y."/>
            <person name="Iseki K."/>
            <person name="Muto C."/>
            <person name="Satou K."/>
            <person name="Teruya K."/>
            <person name="Shiroma A."/>
            <person name="Shimoji M."/>
            <person name="Hirano T."/>
            <person name="Itoh T."/>
            <person name="Kaga A."/>
            <person name="Tomooka N."/>
        </authorList>
    </citation>
    <scope>NUCLEOTIDE SEQUENCE [LARGE SCALE GENOMIC DNA]</scope>
    <source>
        <strain evidence="2">cv. Shumari</strain>
    </source>
</reference>
<feature type="non-terminal residue" evidence="1">
    <location>
        <position position="122"/>
    </location>
</feature>
<dbReference type="Proteomes" id="UP000291084">
    <property type="component" value="Chromosome 5"/>
</dbReference>
<protein>
    <submittedName>
        <fullName evidence="1">Uncharacterized protein</fullName>
    </submittedName>
</protein>
<gene>
    <name evidence="1" type="primary">Vigan.05G219500</name>
    <name evidence="1" type="ORF">VIGAN_05219500</name>
</gene>
<dbReference type="EMBL" id="AP015038">
    <property type="protein sequence ID" value="BAT88649.1"/>
    <property type="molecule type" value="Genomic_DNA"/>
</dbReference>
<dbReference type="AlphaFoldDB" id="A0A0S3S745"/>
<accession>A0A0S3S745</accession>
<evidence type="ECO:0000313" key="1">
    <source>
        <dbReference type="EMBL" id="BAT88649.1"/>
    </source>
</evidence>
<evidence type="ECO:0000313" key="2">
    <source>
        <dbReference type="Proteomes" id="UP000291084"/>
    </source>
</evidence>
<sequence>MQELVTVNQNLGEASRRVRHERDSMVTKFQARDLQIEEMHKAIYEEHIRGFEKAKRQIPYVLNMSIEGVDFDVMKDIYQGELVPLKEIPDEEFEADITVELSGEVADEGANGGADATGNPEG</sequence>
<name>A0A0S3S745_PHAAN</name>
<proteinExistence type="predicted"/>
<organism evidence="1 2">
    <name type="scientific">Vigna angularis var. angularis</name>
    <dbReference type="NCBI Taxonomy" id="157739"/>
    <lineage>
        <taxon>Eukaryota</taxon>
        <taxon>Viridiplantae</taxon>
        <taxon>Streptophyta</taxon>
        <taxon>Embryophyta</taxon>
        <taxon>Tracheophyta</taxon>
        <taxon>Spermatophyta</taxon>
        <taxon>Magnoliopsida</taxon>
        <taxon>eudicotyledons</taxon>
        <taxon>Gunneridae</taxon>
        <taxon>Pentapetalae</taxon>
        <taxon>rosids</taxon>
        <taxon>fabids</taxon>
        <taxon>Fabales</taxon>
        <taxon>Fabaceae</taxon>
        <taxon>Papilionoideae</taxon>
        <taxon>50 kb inversion clade</taxon>
        <taxon>NPAAA clade</taxon>
        <taxon>indigoferoid/millettioid clade</taxon>
        <taxon>Phaseoleae</taxon>
        <taxon>Vigna</taxon>
    </lineage>
</organism>
<dbReference type="OrthoDB" id="10505266at2759"/>